<dbReference type="GO" id="GO:0005524">
    <property type="term" value="F:ATP binding"/>
    <property type="evidence" value="ECO:0007669"/>
    <property type="project" value="UniProtKB-UniRule"/>
</dbReference>
<proteinExistence type="inferred from homology"/>
<evidence type="ECO:0000256" key="10">
    <source>
        <dbReference type="ARBA" id="ARBA00022692"/>
    </source>
</evidence>
<keyword evidence="6" id="KW-0723">Serine/threonine-protein kinase</keyword>
<keyword evidence="18" id="KW-0675">Receptor</keyword>
<dbReference type="SMART" id="SM00369">
    <property type="entry name" value="LRR_TYP"/>
    <property type="match status" value="11"/>
</dbReference>
<organism evidence="29 30">
    <name type="scientific">Rhynchospora tenuis</name>
    <dbReference type="NCBI Taxonomy" id="198213"/>
    <lineage>
        <taxon>Eukaryota</taxon>
        <taxon>Viridiplantae</taxon>
        <taxon>Streptophyta</taxon>
        <taxon>Embryophyta</taxon>
        <taxon>Tracheophyta</taxon>
        <taxon>Spermatophyta</taxon>
        <taxon>Magnoliopsida</taxon>
        <taxon>Liliopsida</taxon>
        <taxon>Poales</taxon>
        <taxon>Cyperaceae</taxon>
        <taxon>Cyperoideae</taxon>
        <taxon>Rhynchosporeae</taxon>
        <taxon>Rhynchospora</taxon>
    </lineage>
</organism>
<dbReference type="EMBL" id="JAMRDG010000001">
    <property type="protein sequence ID" value="KAJ3708310.1"/>
    <property type="molecule type" value="Genomic_DNA"/>
</dbReference>
<evidence type="ECO:0000256" key="21">
    <source>
        <dbReference type="ARBA" id="ARBA00048679"/>
    </source>
</evidence>
<dbReference type="SMART" id="SM00220">
    <property type="entry name" value="S_TKc"/>
    <property type="match status" value="1"/>
</dbReference>
<dbReference type="FunFam" id="3.80.10.10:FF:000095">
    <property type="entry name" value="LRR receptor-like serine/threonine-protein kinase GSO1"/>
    <property type="match status" value="1"/>
</dbReference>
<evidence type="ECO:0000256" key="16">
    <source>
        <dbReference type="ARBA" id="ARBA00022989"/>
    </source>
</evidence>
<keyword evidence="30" id="KW-1185">Reference proteome</keyword>
<keyword evidence="10 26" id="KW-0812">Transmembrane</keyword>
<comment type="function">
    <text evidence="23">The processed protein kinase Xa21 chain released by protein cleavage after X.oryzae pv. oryzae protein Ax21 detection translocates into the nucleus where it can bind and regulate WRKY62, a transcription factor. Confers resistance to the bacterial pathogen X.oryzae pv. oryzae (Xoo).</text>
</comment>
<evidence type="ECO:0000313" key="30">
    <source>
        <dbReference type="Proteomes" id="UP001210211"/>
    </source>
</evidence>
<evidence type="ECO:0000256" key="27">
    <source>
        <dbReference type="SAM" id="SignalP"/>
    </source>
</evidence>
<evidence type="ECO:0000256" key="8">
    <source>
        <dbReference type="ARBA" id="ARBA00022614"/>
    </source>
</evidence>
<gene>
    <name evidence="29" type="ORF">LUZ61_012015</name>
</gene>
<dbReference type="SUPFAM" id="SSF56112">
    <property type="entry name" value="Protein kinase-like (PK-like)"/>
    <property type="match status" value="1"/>
</dbReference>
<accession>A0AAD6F113</accession>
<dbReference type="InterPro" id="IPR001611">
    <property type="entry name" value="Leu-rich_rpt"/>
</dbReference>
<dbReference type="Gene3D" id="1.10.510.10">
    <property type="entry name" value="Transferase(Phosphotransferase) domain 1"/>
    <property type="match status" value="1"/>
</dbReference>
<dbReference type="InterPro" id="IPR011009">
    <property type="entry name" value="Kinase-like_dom_sf"/>
</dbReference>
<dbReference type="InterPro" id="IPR051716">
    <property type="entry name" value="Plant_RL_S/T_kinase"/>
</dbReference>
<dbReference type="Proteomes" id="UP001210211">
    <property type="component" value="Unassembled WGS sequence"/>
</dbReference>
<dbReference type="FunFam" id="3.80.10.10:FF:000233">
    <property type="entry name" value="Leucine-rich repeat receptor-like protein kinase TDR"/>
    <property type="match status" value="1"/>
</dbReference>
<keyword evidence="8" id="KW-0433">Leucine-rich repeat</keyword>
<dbReference type="PROSITE" id="PS00108">
    <property type="entry name" value="PROTEIN_KINASE_ST"/>
    <property type="match status" value="1"/>
</dbReference>
<evidence type="ECO:0000313" key="29">
    <source>
        <dbReference type="EMBL" id="KAJ3708310.1"/>
    </source>
</evidence>
<dbReference type="Gene3D" id="3.80.10.10">
    <property type="entry name" value="Ribonuclease Inhibitor"/>
    <property type="match status" value="2"/>
</dbReference>
<evidence type="ECO:0000256" key="19">
    <source>
        <dbReference type="ARBA" id="ARBA00023180"/>
    </source>
</evidence>
<dbReference type="PANTHER" id="PTHR48053">
    <property type="entry name" value="LEUCINE RICH REPEAT FAMILY PROTEIN, EXPRESSED"/>
    <property type="match status" value="1"/>
</dbReference>
<keyword evidence="7" id="KW-0597">Phosphoprotein</keyword>
<evidence type="ECO:0000256" key="7">
    <source>
        <dbReference type="ARBA" id="ARBA00022553"/>
    </source>
</evidence>
<dbReference type="PANTHER" id="PTHR48053:SF81">
    <property type="entry name" value="PROTEIN KINASE DOMAIN-CONTAINING PROTEIN"/>
    <property type="match status" value="1"/>
</dbReference>
<keyword evidence="11 27" id="KW-0732">Signal</keyword>
<dbReference type="InterPro" id="IPR008271">
    <property type="entry name" value="Ser/Thr_kinase_AS"/>
</dbReference>
<dbReference type="InterPro" id="IPR001245">
    <property type="entry name" value="Ser-Thr/Tyr_kinase_cat_dom"/>
</dbReference>
<evidence type="ECO:0000256" key="6">
    <source>
        <dbReference type="ARBA" id="ARBA00022527"/>
    </source>
</evidence>
<evidence type="ECO:0000256" key="12">
    <source>
        <dbReference type="ARBA" id="ARBA00022737"/>
    </source>
</evidence>
<dbReference type="EC" id="2.7.11.1" evidence="4"/>
<evidence type="ECO:0000256" key="26">
    <source>
        <dbReference type="SAM" id="Phobius"/>
    </source>
</evidence>
<keyword evidence="15 25" id="KW-0067">ATP-binding</keyword>
<evidence type="ECO:0000256" key="14">
    <source>
        <dbReference type="ARBA" id="ARBA00022777"/>
    </source>
</evidence>
<evidence type="ECO:0000256" key="2">
    <source>
        <dbReference type="ARBA" id="ARBA00004389"/>
    </source>
</evidence>
<dbReference type="GO" id="GO:0009791">
    <property type="term" value="P:post-embryonic development"/>
    <property type="evidence" value="ECO:0007669"/>
    <property type="project" value="UniProtKB-ARBA"/>
</dbReference>
<dbReference type="Pfam" id="PF07714">
    <property type="entry name" value="PK_Tyr_Ser-Thr"/>
    <property type="match status" value="1"/>
</dbReference>
<feature type="domain" description="Protein kinase" evidence="28">
    <location>
        <begin position="734"/>
        <end position="1039"/>
    </location>
</feature>
<dbReference type="InterPro" id="IPR000719">
    <property type="entry name" value="Prot_kinase_dom"/>
</dbReference>
<keyword evidence="14" id="KW-0418">Kinase</keyword>
<evidence type="ECO:0000256" key="17">
    <source>
        <dbReference type="ARBA" id="ARBA00023136"/>
    </source>
</evidence>
<dbReference type="InterPro" id="IPR032675">
    <property type="entry name" value="LRR_dom_sf"/>
</dbReference>
<keyword evidence="5" id="KW-1003">Cell membrane</keyword>
<dbReference type="FunFam" id="1.10.510.10:FF:000358">
    <property type="entry name" value="Putative leucine-rich repeat receptor-like serine/threonine-protein kinase"/>
    <property type="match status" value="1"/>
</dbReference>
<feature type="binding site" evidence="25">
    <location>
        <position position="771"/>
    </location>
    <ligand>
        <name>ATP</name>
        <dbReference type="ChEBI" id="CHEBI:30616"/>
    </ligand>
</feature>
<dbReference type="Pfam" id="PF13855">
    <property type="entry name" value="LRR_8"/>
    <property type="match status" value="1"/>
</dbReference>
<reference evidence="29 30" key="1">
    <citation type="journal article" date="2022" name="Cell">
        <title>Repeat-based holocentromeres influence genome architecture and karyotype evolution.</title>
        <authorList>
            <person name="Hofstatter P.G."/>
            <person name="Thangavel G."/>
            <person name="Lux T."/>
            <person name="Neumann P."/>
            <person name="Vondrak T."/>
            <person name="Novak P."/>
            <person name="Zhang M."/>
            <person name="Costa L."/>
            <person name="Castellani M."/>
            <person name="Scott A."/>
            <person name="Toegelov H."/>
            <person name="Fuchs J."/>
            <person name="Mata-Sucre Y."/>
            <person name="Dias Y."/>
            <person name="Vanzela A.L.L."/>
            <person name="Huettel B."/>
            <person name="Almeida C.C.S."/>
            <person name="Simkova H."/>
            <person name="Souza G."/>
            <person name="Pedrosa-Harand A."/>
            <person name="Macas J."/>
            <person name="Mayer K.F.X."/>
            <person name="Houben A."/>
            <person name="Marques A."/>
        </authorList>
    </citation>
    <scope>NUCLEOTIDE SEQUENCE [LARGE SCALE GENOMIC DNA]</scope>
    <source>
        <strain evidence="29">RhyTen1mFocal</strain>
    </source>
</reference>
<evidence type="ECO:0000256" key="25">
    <source>
        <dbReference type="PROSITE-ProRule" id="PRU10141"/>
    </source>
</evidence>
<comment type="function">
    <text evidence="22">Receptor kinase that detects X.oryzae pv. oryzae protein Ax21 to promote innate immunity. Following X.oryzae pv. oryzae protein Ax21 detection, undergoes cleavage, releasing the processed protein kinase Xa21 chain.</text>
</comment>
<dbReference type="PROSITE" id="PS50011">
    <property type="entry name" value="PROTEIN_KINASE_DOM"/>
    <property type="match status" value="1"/>
</dbReference>
<dbReference type="InterPro" id="IPR055414">
    <property type="entry name" value="LRR_R13L4/SHOC2-like"/>
</dbReference>
<evidence type="ECO:0000256" key="15">
    <source>
        <dbReference type="ARBA" id="ARBA00022840"/>
    </source>
</evidence>
<evidence type="ECO:0000256" key="24">
    <source>
        <dbReference type="ARBA" id="ARBA00072040"/>
    </source>
</evidence>
<dbReference type="InterPro" id="IPR017441">
    <property type="entry name" value="Protein_kinase_ATP_BS"/>
</dbReference>
<dbReference type="PROSITE" id="PS00107">
    <property type="entry name" value="PROTEIN_KINASE_ATP"/>
    <property type="match status" value="1"/>
</dbReference>
<protein>
    <recommendedName>
        <fullName evidence="24">Receptor kinase-like protein Xa21</fullName>
        <ecNumber evidence="4">2.7.11.1</ecNumber>
    </recommendedName>
</protein>
<dbReference type="FunFam" id="3.30.200.20:FF:000432">
    <property type="entry name" value="LRR receptor-like serine/threonine-protein kinase EFR"/>
    <property type="match status" value="1"/>
</dbReference>
<feature type="transmembrane region" description="Helical" evidence="26">
    <location>
        <begin position="674"/>
        <end position="698"/>
    </location>
</feature>
<keyword evidence="12" id="KW-0677">Repeat</keyword>
<comment type="catalytic activity">
    <reaction evidence="21">
        <text>L-seryl-[protein] + ATP = O-phospho-L-seryl-[protein] + ADP + H(+)</text>
        <dbReference type="Rhea" id="RHEA:17989"/>
        <dbReference type="Rhea" id="RHEA-COMP:9863"/>
        <dbReference type="Rhea" id="RHEA-COMP:11604"/>
        <dbReference type="ChEBI" id="CHEBI:15378"/>
        <dbReference type="ChEBI" id="CHEBI:29999"/>
        <dbReference type="ChEBI" id="CHEBI:30616"/>
        <dbReference type="ChEBI" id="CHEBI:83421"/>
        <dbReference type="ChEBI" id="CHEBI:456216"/>
        <dbReference type="EC" id="2.7.11.1"/>
    </reaction>
</comment>
<evidence type="ECO:0000256" key="3">
    <source>
        <dbReference type="ARBA" id="ARBA00008684"/>
    </source>
</evidence>
<dbReference type="InterPro" id="IPR013210">
    <property type="entry name" value="LRR_N_plant-typ"/>
</dbReference>
<comment type="caution">
    <text evidence="29">The sequence shown here is derived from an EMBL/GenBank/DDBJ whole genome shotgun (WGS) entry which is preliminary data.</text>
</comment>
<dbReference type="SUPFAM" id="SSF52058">
    <property type="entry name" value="L domain-like"/>
    <property type="match status" value="2"/>
</dbReference>
<dbReference type="Pfam" id="PF08263">
    <property type="entry name" value="LRRNT_2"/>
    <property type="match status" value="1"/>
</dbReference>
<evidence type="ECO:0000256" key="5">
    <source>
        <dbReference type="ARBA" id="ARBA00022475"/>
    </source>
</evidence>
<sequence>MKTYGVWLLFLIHSHLSLPKSSMAATARTFHSETDKQALLAFKNNLDNGHPVLSSWNGSASYCKWEGVYCCRQHRYPQRVCALEFRSSGLVGSISPYIGNLSYLRSIDLRDNKLYGIIPSSLGYLHRLQQLRLSKNSLTGTFPANLNNCSQLANLSLSYNQLWGELPSWLGHFKKLELLSLGQNNFTGDIPLSITNLTSLHEIYLNNNLLLGFIPSAVGQIKQLQIIDLRGNNFSGFIPESIFYNLTYLSCLDLDSNNFHGHLPSDMGTGMLNLGQLLLSGNQLFGDIPASLSNASFIRNFDLGFNKFSGTIPGEIGKLCPEFFSVYSNNIEAKFKADWNFLSFFTNCSSLRTMYLGDNKLGGLFPSSVENLTSQLDILNLEINYIIGEIPSGIEKLVGLSSLAFAKNYLTGSIPEGIGKLQNLEGLYLGENNFSGSIPFSIGNLTNLNTFTAALNHLIGSIPSSIGNLTQLTTLGLRNNALTGMLPKNIFNIRTLSRLLSLEYNFLSGMIPKEVGSLINLGLLILSRNNLSGELPEELGSCQLLTILDLDGNSFQGFIPSFLGKLKGLEYLDLSSNNFSGAIPQEFGLLNELQELYLAENNLSGHIPMVIENLTHLYKLDISYNNIEGAVPEKGVFNNASGLLLVGNKGLCGGISELHLPKCSIQRDRKHSPMLLKLAIPIVSTTFLLAIIFLAFLIPKWKRKIIRKSRTNSLLKGRLPKVSYSELAEATRFFAVSNLIGAGKYSRVYKGVLLFKEEENSNHEAHTVAVKVFDLQQLGSSKSFMAECEILRLIRHRNLIRHVTCCSTIDYRGHDFKALVLDYIPNGNLHRWLHSERDDHEPLSPLSLTQRLNIASDIADALDYLHHNCQPSVIHCDLKPSNILLREDFSACVSDFGLAKLLPDPITKSLVESESSIGIRGSIGYVPPEYGGGGPVSTTGDVYSFGVLLLEMFTGRNPTEYMFNDGLTLHNFVHLAFPERVMDIVDPNLFTVSVMQSNAFNKMCECLVSIINVGLTCSKQSPVERMSMEHAAIELHKIKRCLSPLIEINDVK</sequence>
<evidence type="ECO:0000256" key="18">
    <source>
        <dbReference type="ARBA" id="ARBA00023170"/>
    </source>
</evidence>
<evidence type="ECO:0000256" key="1">
    <source>
        <dbReference type="ARBA" id="ARBA00004162"/>
    </source>
</evidence>
<evidence type="ECO:0000256" key="23">
    <source>
        <dbReference type="ARBA" id="ARBA00056628"/>
    </source>
</evidence>
<evidence type="ECO:0000256" key="11">
    <source>
        <dbReference type="ARBA" id="ARBA00022729"/>
    </source>
</evidence>
<keyword evidence="13 25" id="KW-0547">Nucleotide-binding</keyword>
<comment type="similarity">
    <text evidence="3">Belongs to the protein kinase superfamily. Ser/Thr protein kinase family.</text>
</comment>
<keyword evidence="16 26" id="KW-1133">Transmembrane helix</keyword>
<dbReference type="Pfam" id="PF23598">
    <property type="entry name" value="LRR_14"/>
    <property type="match status" value="1"/>
</dbReference>
<dbReference type="GO" id="GO:0005886">
    <property type="term" value="C:plasma membrane"/>
    <property type="evidence" value="ECO:0007669"/>
    <property type="project" value="UniProtKB-SubCell"/>
</dbReference>
<keyword evidence="17 26" id="KW-0472">Membrane</keyword>
<dbReference type="InterPro" id="IPR003591">
    <property type="entry name" value="Leu-rich_rpt_typical-subtyp"/>
</dbReference>
<evidence type="ECO:0000256" key="22">
    <source>
        <dbReference type="ARBA" id="ARBA00054320"/>
    </source>
</evidence>
<feature type="chain" id="PRO_5041911517" description="Receptor kinase-like protein Xa21" evidence="27">
    <location>
        <begin position="20"/>
        <end position="1052"/>
    </location>
</feature>
<evidence type="ECO:0000256" key="13">
    <source>
        <dbReference type="ARBA" id="ARBA00022741"/>
    </source>
</evidence>
<evidence type="ECO:0000256" key="20">
    <source>
        <dbReference type="ARBA" id="ARBA00047899"/>
    </source>
</evidence>
<evidence type="ECO:0000256" key="9">
    <source>
        <dbReference type="ARBA" id="ARBA00022679"/>
    </source>
</evidence>
<evidence type="ECO:0000259" key="28">
    <source>
        <dbReference type="PROSITE" id="PS50011"/>
    </source>
</evidence>
<dbReference type="Pfam" id="PF00560">
    <property type="entry name" value="LRR_1"/>
    <property type="match status" value="4"/>
</dbReference>
<keyword evidence="9" id="KW-0808">Transferase</keyword>
<keyword evidence="19" id="KW-0325">Glycoprotein</keyword>
<dbReference type="AlphaFoldDB" id="A0AAD6F113"/>
<dbReference type="GO" id="GO:0004674">
    <property type="term" value="F:protein serine/threonine kinase activity"/>
    <property type="evidence" value="ECO:0007669"/>
    <property type="project" value="UniProtKB-KW"/>
</dbReference>
<name>A0AAD6F113_9POAL</name>
<comment type="catalytic activity">
    <reaction evidence="20">
        <text>L-threonyl-[protein] + ATP = O-phospho-L-threonyl-[protein] + ADP + H(+)</text>
        <dbReference type="Rhea" id="RHEA:46608"/>
        <dbReference type="Rhea" id="RHEA-COMP:11060"/>
        <dbReference type="Rhea" id="RHEA-COMP:11605"/>
        <dbReference type="ChEBI" id="CHEBI:15378"/>
        <dbReference type="ChEBI" id="CHEBI:30013"/>
        <dbReference type="ChEBI" id="CHEBI:30616"/>
        <dbReference type="ChEBI" id="CHEBI:61977"/>
        <dbReference type="ChEBI" id="CHEBI:456216"/>
        <dbReference type="EC" id="2.7.11.1"/>
    </reaction>
</comment>
<dbReference type="Gene3D" id="3.30.200.20">
    <property type="entry name" value="Phosphorylase Kinase, domain 1"/>
    <property type="match status" value="1"/>
</dbReference>
<feature type="signal peptide" evidence="27">
    <location>
        <begin position="1"/>
        <end position="19"/>
    </location>
</feature>
<evidence type="ECO:0000256" key="4">
    <source>
        <dbReference type="ARBA" id="ARBA00012513"/>
    </source>
</evidence>
<comment type="subcellular location">
    <subcellularLocation>
        <location evidence="1">Cell membrane</location>
        <topology evidence="1">Single-pass membrane protein</topology>
    </subcellularLocation>
    <subcellularLocation>
        <location evidence="2">Endoplasmic reticulum membrane</location>
        <topology evidence="2">Single-pass membrane protein</topology>
    </subcellularLocation>
</comment>
<dbReference type="GO" id="GO:0005789">
    <property type="term" value="C:endoplasmic reticulum membrane"/>
    <property type="evidence" value="ECO:0007669"/>
    <property type="project" value="UniProtKB-SubCell"/>
</dbReference>